<dbReference type="SMART" id="SM00834">
    <property type="entry name" value="CxxC_CXXC_SSSS"/>
    <property type="match status" value="1"/>
</dbReference>
<feature type="domain" description="Putative regulatory protein FmdB zinc ribbon" evidence="2">
    <location>
        <begin position="1"/>
        <end position="41"/>
    </location>
</feature>
<sequence>MPTYEFRCPDGSIIEARFKISEVPESIPTPDGTGVATRIISGGASLLFKGSGFYITDYGKDGKKDQRTSGASSSAESSTKSDTKSDSKSESKPSTSTPSSSSE</sequence>
<dbReference type="Proteomes" id="UP000500938">
    <property type="component" value="Chromosome"/>
</dbReference>
<feature type="region of interest" description="Disordered" evidence="1">
    <location>
        <begin position="58"/>
        <end position="103"/>
    </location>
</feature>
<keyword evidence="4" id="KW-1185">Reference proteome</keyword>
<feature type="compositionally biased region" description="Low complexity" evidence="1">
    <location>
        <begin position="92"/>
        <end position="103"/>
    </location>
</feature>
<evidence type="ECO:0000313" key="4">
    <source>
        <dbReference type="Proteomes" id="UP000500938"/>
    </source>
</evidence>
<evidence type="ECO:0000259" key="2">
    <source>
        <dbReference type="SMART" id="SM00834"/>
    </source>
</evidence>
<feature type="compositionally biased region" description="Basic and acidic residues" evidence="1">
    <location>
        <begin position="79"/>
        <end position="91"/>
    </location>
</feature>
<evidence type="ECO:0000256" key="1">
    <source>
        <dbReference type="SAM" id="MobiDB-lite"/>
    </source>
</evidence>
<name>A0A6M4IKU4_9BACT</name>
<proteinExistence type="predicted"/>
<organism evidence="3 4">
    <name type="scientific">Gemmatimonas groenlandica</name>
    <dbReference type="NCBI Taxonomy" id="2732249"/>
    <lineage>
        <taxon>Bacteria</taxon>
        <taxon>Pseudomonadati</taxon>
        <taxon>Gemmatimonadota</taxon>
        <taxon>Gemmatimonadia</taxon>
        <taxon>Gemmatimonadales</taxon>
        <taxon>Gemmatimonadaceae</taxon>
        <taxon>Gemmatimonas</taxon>
    </lineage>
</organism>
<feature type="compositionally biased region" description="Basic and acidic residues" evidence="1">
    <location>
        <begin position="58"/>
        <end position="67"/>
    </location>
</feature>
<dbReference type="KEGG" id="ggr:HKW67_06965"/>
<accession>A0A6M4IKU4</accession>
<dbReference type="RefSeq" id="WP_171224689.1">
    <property type="nucleotide sequence ID" value="NZ_CP053085.1"/>
</dbReference>
<protein>
    <submittedName>
        <fullName evidence="3">Zinc ribbon domain-containing protein</fullName>
    </submittedName>
</protein>
<gene>
    <name evidence="3" type="ORF">HKW67_06965</name>
</gene>
<reference evidence="3 4" key="1">
    <citation type="submission" date="2020-05" db="EMBL/GenBank/DDBJ databases">
        <title>Complete genome sequence of Gemmatimonas greenlandica TET16.</title>
        <authorList>
            <person name="Zeng Y."/>
        </authorList>
    </citation>
    <scope>NUCLEOTIDE SEQUENCE [LARGE SCALE GENOMIC DNA]</scope>
    <source>
        <strain evidence="3 4">TET16</strain>
    </source>
</reference>
<evidence type="ECO:0000313" key="3">
    <source>
        <dbReference type="EMBL" id="QJR35260.1"/>
    </source>
</evidence>
<dbReference type="InterPro" id="IPR013429">
    <property type="entry name" value="Regulatory_FmdB_Zinc_ribbon"/>
</dbReference>
<dbReference type="EMBL" id="CP053085">
    <property type="protein sequence ID" value="QJR35260.1"/>
    <property type="molecule type" value="Genomic_DNA"/>
</dbReference>
<dbReference type="AlphaFoldDB" id="A0A6M4IKU4"/>